<dbReference type="InterPro" id="IPR006638">
    <property type="entry name" value="Elp3/MiaA/NifB-like_rSAM"/>
</dbReference>
<keyword evidence="5" id="KW-0411">Iron-sulfur</keyword>
<evidence type="ECO:0000256" key="4">
    <source>
        <dbReference type="ARBA" id="ARBA00023004"/>
    </source>
</evidence>
<proteinExistence type="predicted"/>
<name>A0A2J6WG23_9BACT</name>
<gene>
    <name evidence="7" type="ORF">C0189_00140</name>
</gene>
<evidence type="ECO:0000259" key="6">
    <source>
        <dbReference type="SMART" id="SM00729"/>
    </source>
</evidence>
<evidence type="ECO:0000256" key="3">
    <source>
        <dbReference type="ARBA" id="ARBA00022723"/>
    </source>
</evidence>
<reference evidence="7 8" key="1">
    <citation type="submission" date="2018-01" db="EMBL/GenBank/DDBJ databases">
        <title>Metagenomic assembled genomes from two thermal pools in the Uzon Caldera, Kamchatka, Russia.</title>
        <authorList>
            <person name="Wilkins L."/>
            <person name="Ettinger C."/>
        </authorList>
    </citation>
    <scope>NUCLEOTIDE SEQUENCE [LARGE SCALE GENOMIC DNA]</scope>
    <source>
        <strain evidence="7">ZAV-07</strain>
    </source>
</reference>
<dbReference type="InterPro" id="IPR013785">
    <property type="entry name" value="Aldolase_TIM"/>
</dbReference>
<evidence type="ECO:0000313" key="7">
    <source>
        <dbReference type="EMBL" id="PMP68989.1"/>
    </source>
</evidence>
<evidence type="ECO:0000313" key="8">
    <source>
        <dbReference type="Proteomes" id="UP000237040"/>
    </source>
</evidence>
<dbReference type="PANTHER" id="PTHR43288:SF2">
    <property type="entry name" value="RADICAL SAM CORE DOMAIN-CONTAINING PROTEIN"/>
    <property type="match status" value="1"/>
</dbReference>
<dbReference type="InterPro" id="IPR007197">
    <property type="entry name" value="rSAM"/>
</dbReference>
<comment type="cofactor">
    <cofactor evidence="1">
        <name>[4Fe-4S] cluster</name>
        <dbReference type="ChEBI" id="CHEBI:49883"/>
    </cofactor>
</comment>
<dbReference type="SMART" id="SM00729">
    <property type="entry name" value="Elp3"/>
    <property type="match status" value="1"/>
</dbReference>
<dbReference type="RefSeq" id="WP_424586854.1">
    <property type="nucleotide sequence ID" value="NZ_JBNATC010000016.1"/>
</dbReference>
<protein>
    <submittedName>
        <fullName evidence="7">Radical SAM protein</fullName>
    </submittedName>
</protein>
<dbReference type="GO" id="GO:0003824">
    <property type="term" value="F:catalytic activity"/>
    <property type="evidence" value="ECO:0007669"/>
    <property type="project" value="InterPro"/>
</dbReference>
<dbReference type="GO" id="GO:0046872">
    <property type="term" value="F:metal ion binding"/>
    <property type="evidence" value="ECO:0007669"/>
    <property type="project" value="UniProtKB-KW"/>
</dbReference>
<comment type="caution">
    <text evidence="7">The sequence shown here is derived from an EMBL/GenBank/DDBJ whole genome shotgun (WGS) entry which is preliminary data.</text>
</comment>
<evidence type="ECO:0000256" key="2">
    <source>
        <dbReference type="ARBA" id="ARBA00022691"/>
    </source>
</evidence>
<dbReference type="SFLD" id="SFLDS00029">
    <property type="entry name" value="Radical_SAM"/>
    <property type="match status" value="1"/>
</dbReference>
<dbReference type="AlphaFoldDB" id="A0A2J6WG23"/>
<sequence length="288" mass="33120">MVFFFYPSRETLEVSLTGTACSLNCNHCNARYLSRMKTKEQILEILENHPGRFKSILISGGSTKDGKVPILEHMDFIKKVHSMGLKLNFHTGLLSEEEIRAIKPYVERISFDFVYDDRVIQEVYHLKDKTKEDFEKTYLLMRRIIGGRIENEEGLPQSRVVPHITLGIKCGEIDEGEEDTIDELAFIKPTLIVIDVFIPTKGTPFENCPVPDLDKVLKMVDKAYRRTSRTTTLFLGCMRPFGEYRERLDVEAYKLGVKGFVLPSKSLRDLVKEQGEEVRIFNECCALI</sequence>
<dbReference type="CDD" id="cd01335">
    <property type="entry name" value="Radical_SAM"/>
    <property type="match status" value="1"/>
</dbReference>
<evidence type="ECO:0000256" key="1">
    <source>
        <dbReference type="ARBA" id="ARBA00001966"/>
    </source>
</evidence>
<dbReference type="SUPFAM" id="SSF102114">
    <property type="entry name" value="Radical SAM enzymes"/>
    <property type="match status" value="1"/>
</dbReference>
<keyword evidence="4" id="KW-0408">Iron</keyword>
<accession>A0A2J6WG23</accession>
<dbReference type="EMBL" id="PNIL01000002">
    <property type="protein sequence ID" value="PMP68989.1"/>
    <property type="molecule type" value="Genomic_DNA"/>
</dbReference>
<keyword evidence="3" id="KW-0479">Metal-binding</keyword>
<organism evidence="7 8">
    <name type="scientific">Caldisericum exile</name>
    <dbReference type="NCBI Taxonomy" id="693075"/>
    <lineage>
        <taxon>Bacteria</taxon>
        <taxon>Pseudomonadati</taxon>
        <taxon>Caldisericota/Cryosericota group</taxon>
        <taxon>Caldisericota</taxon>
        <taxon>Caldisericia</taxon>
        <taxon>Caldisericales</taxon>
        <taxon>Caldisericaceae</taxon>
        <taxon>Caldisericum</taxon>
    </lineage>
</organism>
<dbReference type="SFLD" id="SFLDG01113">
    <property type="entry name" value="Uncharacterised_Radical_SAM_Su"/>
    <property type="match status" value="1"/>
</dbReference>
<evidence type="ECO:0000256" key="5">
    <source>
        <dbReference type="ARBA" id="ARBA00023014"/>
    </source>
</evidence>
<dbReference type="InterPro" id="IPR058240">
    <property type="entry name" value="rSAM_sf"/>
</dbReference>
<feature type="domain" description="Elp3/MiaA/NifB-like radical SAM core" evidence="6">
    <location>
        <begin position="11"/>
        <end position="222"/>
    </location>
</feature>
<dbReference type="Proteomes" id="UP000237040">
    <property type="component" value="Unassembled WGS sequence"/>
</dbReference>
<dbReference type="Gene3D" id="3.20.20.70">
    <property type="entry name" value="Aldolase class I"/>
    <property type="match status" value="1"/>
</dbReference>
<dbReference type="GO" id="GO:0051536">
    <property type="term" value="F:iron-sulfur cluster binding"/>
    <property type="evidence" value="ECO:0007669"/>
    <property type="project" value="UniProtKB-KW"/>
</dbReference>
<dbReference type="PANTHER" id="PTHR43288">
    <property type="entry name" value="BIOTIN SYNTHASE-RELATED PROTEIN, RADICAL SAM SUPERFAMILY"/>
    <property type="match status" value="1"/>
</dbReference>
<keyword evidence="2" id="KW-0949">S-adenosyl-L-methionine</keyword>